<dbReference type="AlphaFoldDB" id="A0AAV3P8G9"/>
<sequence>MATGGTQRKMNSNPPPRRGQIKEQIYENILVMMVSAATITGEILGMKRNEAAPSGRGGSSGGGGGGATSSPDSAYPSDGYADHA</sequence>
<evidence type="ECO:0000256" key="1">
    <source>
        <dbReference type="SAM" id="MobiDB-lite"/>
    </source>
</evidence>
<feature type="region of interest" description="Disordered" evidence="1">
    <location>
        <begin position="49"/>
        <end position="84"/>
    </location>
</feature>
<evidence type="ECO:0000313" key="2">
    <source>
        <dbReference type="EMBL" id="GAA0147422.1"/>
    </source>
</evidence>
<feature type="compositionally biased region" description="Polar residues" evidence="1">
    <location>
        <begin position="1"/>
        <end position="12"/>
    </location>
</feature>
<accession>A0AAV3P8G9</accession>
<feature type="region of interest" description="Disordered" evidence="1">
    <location>
        <begin position="1"/>
        <end position="21"/>
    </location>
</feature>
<feature type="compositionally biased region" description="Gly residues" evidence="1">
    <location>
        <begin position="55"/>
        <end position="67"/>
    </location>
</feature>
<keyword evidence="3" id="KW-1185">Reference proteome</keyword>
<proteinExistence type="predicted"/>
<gene>
    <name evidence="2" type="ORF">LIER_44080</name>
</gene>
<dbReference type="Proteomes" id="UP001454036">
    <property type="component" value="Unassembled WGS sequence"/>
</dbReference>
<protein>
    <submittedName>
        <fullName evidence="2">Uncharacterized protein</fullName>
    </submittedName>
</protein>
<organism evidence="2 3">
    <name type="scientific">Lithospermum erythrorhizon</name>
    <name type="common">Purple gromwell</name>
    <name type="synonym">Lithospermum officinale var. erythrorhizon</name>
    <dbReference type="NCBI Taxonomy" id="34254"/>
    <lineage>
        <taxon>Eukaryota</taxon>
        <taxon>Viridiplantae</taxon>
        <taxon>Streptophyta</taxon>
        <taxon>Embryophyta</taxon>
        <taxon>Tracheophyta</taxon>
        <taxon>Spermatophyta</taxon>
        <taxon>Magnoliopsida</taxon>
        <taxon>eudicotyledons</taxon>
        <taxon>Gunneridae</taxon>
        <taxon>Pentapetalae</taxon>
        <taxon>asterids</taxon>
        <taxon>lamiids</taxon>
        <taxon>Boraginales</taxon>
        <taxon>Boraginaceae</taxon>
        <taxon>Boraginoideae</taxon>
        <taxon>Lithospermeae</taxon>
        <taxon>Lithospermum</taxon>
    </lineage>
</organism>
<name>A0AAV3P8G9_LITER</name>
<dbReference type="EMBL" id="BAABME010046868">
    <property type="protein sequence ID" value="GAA0147422.1"/>
    <property type="molecule type" value="Genomic_DNA"/>
</dbReference>
<comment type="caution">
    <text evidence="2">The sequence shown here is derived from an EMBL/GenBank/DDBJ whole genome shotgun (WGS) entry which is preliminary data.</text>
</comment>
<evidence type="ECO:0000313" key="3">
    <source>
        <dbReference type="Proteomes" id="UP001454036"/>
    </source>
</evidence>
<reference evidence="2 3" key="1">
    <citation type="submission" date="2024-01" db="EMBL/GenBank/DDBJ databases">
        <title>The complete chloroplast genome sequence of Lithospermum erythrorhizon: insights into the phylogenetic relationship among Boraginaceae species and the maternal lineages of purple gromwells.</title>
        <authorList>
            <person name="Okada T."/>
            <person name="Watanabe K."/>
        </authorList>
    </citation>
    <scope>NUCLEOTIDE SEQUENCE [LARGE SCALE GENOMIC DNA]</scope>
</reference>